<feature type="non-terminal residue" evidence="1">
    <location>
        <position position="1"/>
    </location>
</feature>
<reference evidence="1" key="1">
    <citation type="submission" date="2014-05" db="EMBL/GenBank/DDBJ databases">
        <authorList>
            <person name="Chronopoulou M."/>
        </authorList>
    </citation>
    <scope>NUCLEOTIDE SEQUENCE</scope>
    <source>
        <tissue evidence="1">Whole organism</tissue>
    </source>
</reference>
<dbReference type="EMBL" id="HACA01008208">
    <property type="protein sequence ID" value="CDW25569.1"/>
    <property type="molecule type" value="Transcribed_RNA"/>
</dbReference>
<proteinExistence type="predicted"/>
<name>A0A0K2TI09_LEPSM</name>
<accession>A0A0K2TI09</accession>
<protein>
    <submittedName>
        <fullName evidence="1">Uncharacterized protein</fullName>
    </submittedName>
</protein>
<sequence>DFKDFIHIGFLTNEKTLVLGVTHNSRVPNAYKSSFSRLEDEPAIWTPGVTRLKFCRTSIIL</sequence>
<evidence type="ECO:0000313" key="1">
    <source>
        <dbReference type="EMBL" id="CDW25569.1"/>
    </source>
</evidence>
<dbReference type="AlphaFoldDB" id="A0A0K2TI09"/>
<organism evidence="1">
    <name type="scientific">Lepeophtheirus salmonis</name>
    <name type="common">Salmon louse</name>
    <name type="synonym">Caligus salmonis</name>
    <dbReference type="NCBI Taxonomy" id="72036"/>
    <lineage>
        <taxon>Eukaryota</taxon>
        <taxon>Metazoa</taxon>
        <taxon>Ecdysozoa</taxon>
        <taxon>Arthropoda</taxon>
        <taxon>Crustacea</taxon>
        <taxon>Multicrustacea</taxon>
        <taxon>Hexanauplia</taxon>
        <taxon>Copepoda</taxon>
        <taxon>Siphonostomatoida</taxon>
        <taxon>Caligidae</taxon>
        <taxon>Lepeophtheirus</taxon>
    </lineage>
</organism>